<evidence type="ECO:0000259" key="1">
    <source>
        <dbReference type="SMART" id="SM00382"/>
    </source>
</evidence>
<organism evidence="2 3">
    <name type="scientific">Candidatus Muproteobacteria bacterium RBG_16_65_34</name>
    <dbReference type="NCBI Taxonomy" id="1817760"/>
    <lineage>
        <taxon>Bacteria</taxon>
        <taxon>Pseudomonadati</taxon>
        <taxon>Pseudomonadota</taxon>
        <taxon>Candidatus Muproteobacteria</taxon>
    </lineage>
</organism>
<dbReference type="STRING" id="1817760.A2151_09695"/>
<dbReference type="Pfam" id="PF00308">
    <property type="entry name" value="Bac_DnaA"/>
    <property type="match status" value="1"/>
</dbReference>
<reference evidence="2 3" key="1">
    <citation type="journal article" date="2016" name="Nat. Commun.">
        <title>Thousands of microbial genomes shed light on interconnected biogeochemical processes in an aquifer system.</title>
        <authorList>
            <person name="Anantharaman K."/>
            <person name="Brown C.T."/>
            <person name="Hug L.A."/>
            <person name="Sharon I."/>
            <person name="Castelle C.J."/>
            <person name="Probst A.J."/>
            <person name="Thomas B.C."/>
            <person name="Singh A."/>
            <person name="Wilkins M.J."/>
            <person name="Karaoz U."/>
            <person name="Brodie E.L."/>
            <person name="Williams K.H."/>
            <person name="Hubbard S.S."/>
            <person name="Banfield J.F."/>
        </authorList>
    </citation>
    <scope>NUCLEOTIDE SEQUENCE [LARGE SCALE GENOMIC DNA]</scope>
</reference>
<sequence>MSAQLALNLRLKDAASFENFFPGRNAEALAHTRAAAEAAGRGEIAERILFLAGPEGSGKTHLLQAACRAAQERGATPIYVPLAEAVQLSTAILEDADAAALVCLDDVERIAGRNDWEQALFALCERLRAAGGVLVAAGAAHPNNLGLRLPDLATRLAWGPVYALQPLDDTEKLAAIRLRARNRGLEMSEEAARYILARHPRDLHTLFDLLDRIDRAALASQRRITIPFLRGLEGDLKG</sequence>
<dbReference type="Pfam" id="PF22688">
    <property type="entry name" value="Hda_lid"/>
    <property type="match status" value="1"/>
</dbReference>
<dbReference type="EMBL" id="MFSU01000089">
    <property type="protein sequence ID" value="OGI46055.1"/>
    <property type="molecule type" value="Genomic_DNA"/>
</dbReference>
<dbReference type="Proteomes" id="UP000178885">
    <property type="component" value="Unassembled WGS sequence"/>
</dbReference>
<evidence type="ECO:0000313" key="3">
    <source>
        <dbReference type="Proteomes" id="UP000178885"/>
    </source>
</evidence>
<dbReference type="SMART" id="SM00382">
    <property type="entry name" value="AAA"/>
    <property type="match status" value="1"/>
</dbReference>
<accession>A0A1F6TLW7</accession>
<dbReference type="Gene3D" id="1.10.8.60">
    <property type="match status" value="1"/>
</dbReference>
<dbReference type="InterPro" id="IPR013317">
    <property type="entry name" value="DnaA_dom"/>
</dbReference>
<protein>
    <submittedName>
        <fullName evidence="2">DnaA regulatory inactivator Hda</fullName>
    </submittedName>
</protein>
<name>A0A1F6TLW7_9PROT</name>
<dbReference type="GO" id="GO:0006270">
    <property type="term" value="P:DNA replication initiation"/>
    <property type="evidence" value="ECO:0007669"/>
    <property type="project" value="TreeGrafter"/>
</dbReference>
<dbReference type="Gene3D" id="3.40.50.300">
    <property type="entry name" value="P-loop containing nucleotide triphosphate hydrolases"/>
    <property type="match status" value="1"/>
</dbReference>
<dbReference type="PANTHER" id="PTHR30050:SF5">
    <property type="entry name" value="DNAA REGULATORY INACTIVATOR HDA"/>
    <property type="match status" value="1"/>
</dbReference>
<dbReference type="NCBIfam" id="TIGR03420">
    <property type="entry name" value="DnaA_homol_Hda"/>
    <property type="match status" value="1"/>
</dbReference>
<feature type="domain" description="AAA+ ATPase" evidence="1">
    <location>
        <begin position="45"/>
        <end position="230"/>
    </location>
</feature>
<dbReference type="InterPro" id="IPR055199">
    <property type="entry name" value="Hda_lid"/>
</dbReference>
<dbReference type="PANTHER" id="PTHR30050">
    <property type="entry name" value="CHROMOSOMAL REPLICATION INITIATOR PROTEIN DNAA"/>
    <property type="match status" value="1"/>
</dbReference>
<gene>
    <name evidence="2" type="ORF">A2151_09695</name>
</gene>
<proteinExistence type="predicted"/>
<dbReference type="SUPFAM" id="SSF52540">
    <property type="entry name" value="P-loop containing nucleoside triphosphate hydrolases"/>
    <property type="match status" value="1"/>
</dbReference>
<comment type="caution">
    <text evidence="2">The sequence shown here is derived from an EMBL/GenBank/DDBJ whole genome shotgun (WGS) entry which is preliminary data.</text>
</comment>
<dbReference type="InterPro" id="IPR027417">
    <property type="entry name" value="P-loop_NTPase"/>
</dbReference>
<dbReference type="InterPro" id="IPR003593">
    <property type="entry name" value="AAA+_ATPase"/>
</dbReference>
<dbReference type="AlphaFoldDB" id="A0A1F6TLW7"/>
<evidence type="ECO:0000313" key="2">
    <source>
        <dbReference type="EMBL" id="OGI46055.1"/>
    </source>
</evidence>
<dbReference type="GO" id="GO:0032297">
    <property type="term" value="P:negative regulation of DNA-templated DNA replication initiation"/>
    <property type="evidence" value="ECO:0007669"/>
    <property type="project" value="InterPro"/>
</dbReference>
<dbReference type="InterPro" id="IPR017788">
    <property type="entry name" value="Hda"/>
</dbReference>